<organism evidence="1 2">
    <name type="scientific">Athelia psychrophila</name>
    <dbReference type="NCBI Taxonomy" id="1759441"/>
    <lineage>
        <taxon>Eukaryota</taxon>
        <taxon>Fungi</taxon>
        <taxon>Dikarya</taxon>
        <taxon>Basidiomycota</taxon>
        <taxon>Agaricomycotina</taxon>
        <taxon>Agaricomycetes</taxon>
        <taxon>Agaricomycetidae</taxon>
        <taxon>Atheliales</taxon>
        <taxon>Atheliaceae</taxon>
        <taxon>Athelia</taxon>
    </lineage>
</organism>
<accession>A0A165WJL4</accession>
<evidence type="ECO:0000313" key="1">
    <source>
        <dbReference type="EMBL" id="KZP07688.1"/>
    </source>
</evidence>
<proteinExistence type="predicted"/>
<dbReference type="AlphaFoldDB" id="A0A165WJL4"/>
<keyword evidence="2" id="KW-1185">Reference proteome</keyword>
<evidence type="ECO:0000313" key="2">
    <source>
        <dbReference type="Proteomes" id="UP000076532"/>
    </source>
</evidence>
<name>A0A165WJL4_9AGAM</name>
<sequence length="127" mass="14543">MRAQRRCCRREQFGGSLFGSSATPATEGIQISRHYEGAKLTHASRASERGLPEVQTRQRLSRLLLKPSLRPIMRILRHRQPRRNRLSTSVLVILRRSRQLLLRNSLWASYPGIEEPACCGCYPCQEG</sequence>
<dbReference type="EMBL" id="KV417743">
    <property type="protein sequence ID" value="KZP07688.1"/>
    <property type="molecule type" value="Genomic_DNA"/>
</dbReference>
<protein>
    <submittedName>
        <fullName evidence="1">Uncharacterized protein</fullName>
    </submittedName>
</protein>
<reference evidence="1 2" key="1">
    <citation type="journal article" date="2016" name="Mol. Biol. Evol.">
        <title>Comparative Genomics of Early-Diverging Mushroom-Forming Fungi Provides Insights into the Origins of Lignocellulose Decay Capabilities.</title>
        <authorList>
            <person name="Nagy L.G."/>
            <person name="Riley R."/>
            <person name="Tritt A."/>
            <person name="Adam C."/>
            <person name="Daum C."/>
            <person name="Floudas D."/>
            <person name="Sun H."/>
            <person name="Yadav J.S."/>
            <person name="Pangilinan J."/>
            <person name="Larsson K.H."/>
            <person name="Matsuura K."/>
            <person name="Barry K."/>
            <person name="Labutti K."/>
            <person name="Kuo R."/>
            <person name="Ohm R.A."/>
            <person name="Bhattacharya S.S."/>
            <person name="Shirouzu T."/>
            <person name="Yoshinaga Y."/>
            <person name="Martin F.M."/>
            <person name="Grigoriev I.V."/>
            <person name="Hibbett D.S."/>
        </authorList>
    </citation>
    <scope>NUCLEOTIDE SEQUENCE [LARGE SCALE GENOMIC DNA]</scope>
    <source>
        <strain evidence="1 2">CBS 109695</strain>
    </source>
</reference>
<dbReference type="Proteomes" id="UP000076532">
    <property type="component" value="Unassembled WGS sequence"/>
</dbReference>
<gene>
    <name evidence="1" type="ORF">FIBSPDRAFT_875281</name>
</gene>